<dbReference type="InterPro" id="IPR001347">
    <property type="entry name" value="SIS_dom"/>
</dbReference>
<dbReference type="SUPFAM" id="SSF53697">
    <property type="entry name" value="SIS domain"/>
    <property type="match status" value="1"/>
</dbReference>
<evidence type="ECO:0000313" key="3">
    <source>
        <dbReference type="Proteomes" id="UP001524318"/>
    </source>
</evidence>
<organism evidence="2 3">
    <name type="scientific">Pseudarthrobacter humi</name>
    <dbReference type="NCBI Taxonomy" id="2952523"/>
    <lineage>
        <taxon>Bacteria</taxon>
        <taxon>Bacillati</taxon>
        <taxon>Actinomycetota</taxon>
        <taxon>Actinomycetes</taxon>
        <taxon>Micrococcales</taxon>
        <taxon>Micrococcaceae</taxon>
        <taxon>Pseudarthrobacter</taxon>
    </lineage>
</organism>
<dbReference type="PANTHER" id="PTHR30514:SF18">
    <property type="entry name" value="RPIR-FAMILY TRANSCRIPTIONAL REGULATOR"/>
    <property type="match status" value="1"/>
</dbReference>
<dbReference type="PANTHER" id="PTHR30514">
    <property type="entry name" value="GLUCOKINASE"/>
    <property type="match status" value="1"/>
</dbReference>
<dbReference type="Gene3D" id="3.40.50.10490">
    <property type="entry name" value="Glucose-6-phosphate isomerase like protein, domain 1"/>
    <property type="match status" value="1"/>
</dbReference>
<dbReference type="InterPro" id="IPR046348">
    <property type="entry name" value="SIS_dom_sf"/>
</dbReference>
<dbReference type="EMBL" id="JANCLV010000028">
    <property type="protein sequence ID" value="MCP9002071.1"/>
    <property type="molecule type" value="Genomic_DNA"/>
</dbReference>
<dbReference type="Proteomes" id="UP001524318">
    <property type="component" value="Unassembled WGS sequence"/>
</dbReference>
<accession>A0ABT1LWC8</accession>
<dbReference type="RefSeq" id="WP_254753264.1">
    <property type="nucleotide sequence ID" value="NZ_JANCLV010000028.1"/>
</dbReference>
<feature type="domain" description="SIS" evidence="1">
    <location>
        <begin position="37"/>
        <end position="174"/>
    </location>
</feature>
<evidence type="ECO:0000259" key="1">
    <source>
        <dbReference type="PROSITE" id="PS51464"/>
    </source>
</evidence>
<name>A0ABT1LWC8_9MICC</name>
<dbReference type="InterPro" id="IPR047640">
    <property type="entry name" value="RpiR-like"/>
</dbReference>
<protein>
    <recommendedName>
        <fullName evidence="1">SIS domain-containing protein</fullName>
    </recommendedName>
</protein>
<evidence type="ECO:0000313" key="2">
    <source>
        <dbReference type="EMBL" id="MCP9002071.1"/>
    </source>
</evidence>
<reference evidence="2 3" key="1">
    <citation type="submission" date="2022-06" db="EMBL/GenBank/DDBJ databases">
        <title>Pseudarthrobacter sp. strain RMG13 Genome sequencing and assembly.</title>
        <authorList>
            <person name="Kim I."/>
        </authorList>
    </citation>
    <scope>NUCLEOTIDE SEQUENCE [LARGE SCALE GENOMIC DNA]</scope>
    <source>
        <strain evidence="2 3">RMG13</strain>
    </source>
</reference>
<comment type="caution">
    <text evidence="2">The sequence shown here is derived from an EMBL/GenBank/DDBJ whole genome shotgun (WGS) entry which is preliminary data.</text>
</comment>
<proteinExistence type="predicted"/>
<sequence>MASYQSTDRGLGKALDDTISLAEQLREGVSRDDWSQTVDFLSSASRVFNFGLGPASSIADFMTLSLSRIGLDARTISMSGFRLADDLITFREGDVLLIFAPIRLFREIDVAIDCARAAGTKVIVVTEALRLALTDRVDAILTTPQTTTSSASELAAGLILGHALVLAIATDNRERSLQSLSRLNQLRTQVTGTDLDIHPHSD</sequence>
<gene>
    <name evidence="2" type="ORF">NFC73_20415</name>
</gene>
<keyword evidence="3" id="KW-1185">Reference proteome</keyword>
<dbReference type="PROSITE" id="PS51464">
    <property type="entry name" value="SIS"/>
    <property type="match status" value="1"/>
</dbReference>
<dbReference type="Pfam" id="PF01380">
    <property type="entry name" value="SIS"/>
    <property type="match status" value="1"/>
</dbReference>